<evidence type="ECO:0000256" key="4">
    <source>
        <dbReference type="ARBA" id="ARBA00037901"/>
    </source>
</evidence>
<feature type="domain" description="Amine oxidase" evidence="11">
    <location>
        <begin position="18"/>
        <end position="495"/>
    </location>
</feature>
<proteinExistence type="inferred from homology"/>
<keyword evidence="3 10" id="KW-0560">Oxidoreductase</keyword>
<evidence type="ECO:0000256" key="9">
    <source>
        <dbReference type="ARBA" id="ARBA00048532"/>
    </source>
</evidence>
<reference evidence="13" key="1">
    <citation type="journal article" date="2019" name="Int. J. Syst. Evol. Microbiol.">
        <title>The Global Catalogue of Microorganisms (GCM) 10K type strain sequencing project: providing services to taxonomists for standard genome sequencing and annotation.</title>
        <authorList>
            <consortium name="The Broad Institute Genomics Platform"/>
            <consortium name="The Broad Institute Genome Sequencing Center for Infectious Disease"/>
            <person name="Wu L."/>
            <person name="Ma J."/>
        </authorList>
    </citation>
    <scope>NUCLEOTIDE SEQUENCE [LARGE SCALE GENOMIC DNA]</scope>
    <source>
        <strain evidence="13">KCTC 3950</strain>
    </source>
</reference>
<accession>A0ABW5PBG9</accession>
<evidence type="ECO:0000256" key="10">
    <source>
        <dbReference type="RuleBase" id="RU362075"/>
    </source>
</evidence>
<dbReference type="RefSeq" id="WP_377602388.1">
    <property type="nucleotide sequence ID" value="NZ_JBHUME010000007.1"/>
</dbReference>
<dbReference type="PANTHER" id="PTHR43734:SF7">
    <property type="entry name" value="4,4'-DIAPONEUROSPORENE OXYGENASE"/>
    <property type="match status" value="1"/>
</dbReference>
<evidence type="ECO:0000256" key="7">
    <source>
        <dbReference type="ARBA" id="ARBA00041900"/>
    </source>
</evidence>
<evidence type="ECO:0000256" key="3">
    <source>
        <dbReference type="ARBA" id="ARBA00023002"/>
    </source>
</evidence>
<keyword evidence="13" id="KW-1185">Reference proteome</keyword>
<organism evidence="12 13">
    <name type="scientific">Paenibacillus gansuensis</name>
    <dbReference type="NCBI Taxonomy" id="306542"/>
    <lineage>
        <taxon>Bacteria</taxon>
        <taxon>Bacillati</taxon>
        <taxon>Bacillota</taxon>
        <taxon>Bacilli</taxon>
        <taxon>Bacillales</taxon>
        <taxon>Paenibacillaceae</taxon>
        <taxon>Paenibacillus</taxon>
    </lineage>
</organism>
<dbReference type="PANTHER" id="PTHR43734">
    <property type="entry name" value="PHYTOENE DESATURASE"/>
    <property type="match status" value="1"/>
</dbReference>
<keyword evidence="2 10" id="KW-0125">Carotenoid biosynthesis</keyword>
<gene>
    <name evidence="12" type="ORF">ACFSUF_09535</name>
</gene>
<dbReference type="InterPro" id="IPR036188">
    <property type="entry name" value="FAD/NAD-bd_sf"/>
</dbReference>
<dbReference type="Pfam" id="PF01593">
    <property type="entry name" value="Amino_oxidase"/>
    <property type="match status" value="1"/>
</dbReference>
<evidence type="ECO:0000313" key="13">
    <source>
        <dbReference type="Proteomes" id="UP001597541"/>
    </source>
</evidence>
<sequence>MERTEILVKKAAVIGGGLGGLACAIRLAAGGWKVTVCEQQPKLGGKLQRIDAEGYRFDRGPSTITMLDSFEAVFASAGRKMEHYLSFYPIHPLTRNLFADGHIVDAVKDRVRMMEQIARYSPEDARNFPAFMEEAGQMYRIGKQQFLNKLLLDWKDKVSLPMAASFFRIRPFTKLQGMLRRYFRHPNTLALFGRYATYVGSSPYSAPAVFSMLASLEADEGIYGVKGGTYEIVKAFTKLAQELGVEILASTAVEEIRMNGGRASGVMTSGGFLQADAVIANGDVLSVYEKLVPQRYRPSMSQNKIERYEPSLSGFVTLLGVKKKYDLLKHHTVFFPQNYSDEFNDIFVKRVAPKDPTLYICCTSGTEPETAPAEGSSLFVLANAPYVTDAWDWQKERDSYREHVKRKLESAGLTGLALQTEVEITYTPLDLERDTSAYKGAIYGISSNSSRQTFARPANRSKDIDGLWFVGGTTHPGGGTPVVTASGRLVAERILQEYSV</sequence>
<dbReference type="Gene3D" id="3.50.50.60">
    <property type="entry name" value="FAD/NAD(P)-binding domain"/>
    <property type="match status" value="2"/>
</dbReference>
<evidence type="ECO:0000256" key="5">
    <source>
        <dbReference type="ARBA" id="ARBA00038194"/>
    </source>
</evidence>
<evidence type="ECO:0000259" key="11">
    <source>
        <dbReference type="Pfam" id="PF01593"/>
    </source>
</evidence>
<dbReference type="NCBIfam" id="TIGR02734">
    <property type="entry name" value="crtI_fam"/>
    <property type="match status" value="1"/>
</dbReference>
<dbReference type="PROSITE" id="PS51257">
    <property type="entry name" value="PROKAR_LIPOPROTEIN"/>
    <property type="match status" value="1"/>
</dbReference>
<name>A0ABW5PBG9_9BACL</name>
<protein>
    <recommendedName>
        <fullName evidence="6">4,4'-diaponeurosporene oxygenase</fullName>
    </recommendedName>
    <alternativeName>
        <fullName evidence="7">4,4'-diaponeurosporene oxidase</fullName>
    </alternativeName>
    <alternativeName>
        <fullName evidence="8">Carotenoid oxidase</fullName>
    </alternativeName>
</protein>
<dbReference type="InterPro" id="IPR002937">
    <property type="entry name" value="Amino_oxidase"/>
</dbReference>
<evidence type="ECO:0000256" key="1">
    <source>
        <dbReference type="ARBA" id="ARBA00001974"/>
    </source>
</evidence>
<dbReference type="InterPro" id="IPR014105">
    <property type="entry name" value="Carotenoid/retinoid_OxRdtase"/>
</dbReference>
<dbReference type="EMBL" id="JBHUME010000007">
    <property type="protein sequence ID" value="MFD2612662.1"/>
    <property type="molecule type" value="Genomic_DNA"/>
</dbReference>
<comment type="caution">
    <text evidence="12">The sequence shown here is derived from an EMBL/GenBank/DDBJ whole genome shotgun (WGS) entry which is preliminary data.</text>
</comment>
<evidence type="ECO:0000256" key="8">
    <source>
        <dbReference type="ARBA" id="ARBA00042619"/>
    </source>
</evidence>
<evidence type="ECO:0000256" key="2">
    <source>
        <dbReference type="ARBA" id="ARBA00022746"/>
    </source>
</evidence>
<comment type="similarity">
    <text evidence="5">Belongs to the carotenoid/retinoid oxidoreductase family. CrtP subfamily.</text>
</comment>
<comment type="catalytic activity">
    <reaction evidence="9">
        <text>all-trans-4,4'-diaponeurosporene + 2 AH2 + 2 O2 = 4,4'-diaponeurosporenal + 2 A + 3 H2O</text>
        <dbReference type="Rhea" id="RHEA:56104"/>
        <dbReference type="ChEBI" id="CHEBI:13193"/>
        <dbReference type="ChEBI" id="CHEBI:15377"/>
        <dbReference type="ChEBI" id="CHEBI:15379"/>
        <dbReference type="ChEBI" id="CHEBI:17499"/>
        <dbReference type="ChEBI" id="CHEBI:62743"/>
        <dbReference type="ChEBI" id="CHEBI:79065"/>
    </reaction>
</comment>
<dbReference type="SUPFAM" id="SSF51905">
    <property type="entry name" value="FAD/NAD(P)-binding domain"/>
    <property type="match status" value="1"/>
</dbReference>
<evidence type="ECO:0000313" key="12">
    <source>
        <dbReference type="EMBL" id="MFD2612662.1"/>
    </source>
</evidence>
<comment type="cofactor">
    <cofactor evidence="1">
        <name>FAD</name>
        <dbReference type="ChEBI" id="CHEBI:57692"/>
    </cofactor>
</comment>
<evidence type="ECO:0000256" key="6">
    <source>
        <dbReference type="ARBA" id="ARBA00039159"/>
    </source>
</evidence>
<comment type="pathway">
    <text evidence="4">Carotenoid biosynthesis; staphyloxanthin biosynthesis; staphyloxanthin from farnesyl diphosphate: step 3/5.</text>
</comment>
<dbReference type="Proteomes" id="UP001597541">
    <property type="component" value="Unassembled WGS sequence"/>
</dbReference>